<dbReference type="PANTHER" id="PTHR31286">
    <property type="entry name" value="GLYCINE-RICH CELL WALL STRUCTURAL PROTEIN 1.8-LIKE"/>
    <property type="match status" value="1"/>
</dbReference>
<evidence type="ECO:0000313" key="3">
    <source>
        <dbReference type="Proteomes" id="UP001141552"/>
    </source>
</evidence>
<dbReference type="Proteomes" id="UP001141552">
    <property type="component" value="Unassembled WGS sequence"/>
</dbReference>
<dbReference type="EMBL" id="JAKUCV010003372">
    <property type="protein sequence ID" value="KAJ4839241.1"/>
    <property type="molecule type" value="Genomic_DNA"/>
</dbReference>
<dbReference type="AlphaFoldDB" id="A0A9Q0FZK9"/>
<reference evidence="2" key="1">
    <citation type="submission" date="2022-02" db="EMBL/GenBank/DDBJ databases">
        <authorList>
            <person name="Henning P.M."/>
            <person name="McCubbin A.G."/>
            <person name="Shore J.S."/>
        </authorList>
    </citation>
    <scope>NUCLEOTIDE SEQUENCE</scope>
    <source>
        <strain evidence="2">F60SS</strain>
        <tissue evidence="2">Leaves</tissue>
    </source>
</reference>
<dbReference type="InterPro" id="IPR040256">
    <property type="entry name" value="At4g02000-like"/>
</dbReference>
<sequence length="257" mass="28340">MSIELRDEGTAAFRETGLLSSVTELLLLILGVAAETETGFFKIEHSTVAGALTRTGKATSPAETDGVKATELVFGIHFFSTFEVVHAKVHGMYYFESGTCHEANEAAYSCALCKGPWHVGGIPLLLWPWSSSFKKMDLSSAIFPVWIKLKNVPLELLTAEGLSYLASTLGQPLHTDRDCSKLFNSDSVNICVQVDFAQPLLKELKLDLNGETVIIDVVYSWQPPHCELCKNWGHHEIACTTSKVEKIETLQFSMNIN</sequence>
<accession>A0A9Q0FZK9</accession>
<comment type="caution">
    <text evidence="2">The sequence shown here is derived from an EMBL/GenBank/DDBJ whole genome shotgun (WGS) entry which is preliminary data.</text>
</comment>
<organism evidence="2 3">
    <name type="scientific">Turnera subulata</name>
    <dbReference type="NCBI Taxonomy" id="218843"/>
    <lineage>
        <taxon>Eukaryota</taxon>
        <taxon>Viridiplantae</taxon>
        <taxon>Streptophyta</taxon>
        <taxon>Embryophyta</taxon>
        <taxon>Tracheophyta</taxon>
        <taxon>Spermatophyta</taxon>
        <taxon>Magnoliopsida</taxon>
        <taxon>eudicotyledons</taxon>
        <taxon>Gunneridae</taxon>
        <taxon>Pentapetalae</taxon>
        <taxon>rosids</taxon>
        <taxon>fabids</taxon>
        <taxon>Malpighiales</taxon>
        <taxon>Passifloraceae</taxon>
        <taxon>Turnera</taxon>
    </lineage>
</organism>
<keyword evidence="1" id="KW-0732">Signal</keyword>
<evidence type="ECO:0000313" key="2">
    <source>
        <dbReference type="EMBL" id="KAJ4839241.1"/>
    </source>
</evidence>
<gene>
    <name evidence="2" type="ORF">Tsubulata_031114</name>
</gene>
<name>A0A9Q0FZK9_9ROSI</name>
<evidence type="ECO:0008006" key="4">
    <source>
        <dbReference type="Google" id="ProtNLM"/>
    </source>
</evidence>
<proteinExistence type="predicted"/>
<dbReference type="PANTHER" id="PTHR31286:SF180">
    <property type="entry name" value="OS10G0362600 PROTEIN"/>
    <property type="match status" value="1"/>
</dbReference>
<feature type="signal peptide" evidence="1">
    <location>
        <begin position="1"/>
        <end position="34"/>
    </location>
</feature>
<dbReference type="OrthoDB" id="1751344at2759"/>
<feature type="chain" id="PRO_5040217031" description="DUF4283 domain-containing protein" evidence="1">
    <location>
        <begin position="35"/>
        <end position="257"/>
    </location>
</feature>
<keyword evidence="3" id="KW-1185">Reference proteome</keyword>
<protein>
    <recommendedName>
        <fullName evidence="4">DUF4283 domain-containing protein</fullName>
    </recommendedName>
</protein>
<evidence type="ECO:0000256" key="1">
    <source>
        <dbReference type="SAM" id="SignalP"/>
    </source>
</evidence>
<reference evidence="2" key="2">
    <citation type="journal article" date="2023" name="Plants (Basel)">
        <title>Annotation of the Turnera subulata (Passifloraceae) Draft Genome Reveals the S-Locus Evolved after the Divergence of Turneroideae from Passifloroideae in a Stepwise Manner.</title>
        <authorList>
            <person name="Henning P.M."/>
            <person name="Roalson E.H."/>
            <person name="Mir W."/>
            <person name="McCubbin A.G."/>
            <person name="Shore J.S."/>
        </authorList>
    </citation>
    <scope>NUCLEOTIDE SEQUENCE</scope>
    <source>
        <strain evidence="2">F60SS</strain>
    </source>
</reference>